<sequence length="199" mass="22254">MDDLYFTHLQDSPCSSYAPALEGHVPTEFVTSASDPEHDDVKVSGTCTDNQSYLTPTCGSAEVLDYMQLAVASSKPTTRGRRAAHASVEMRYRARLNAQVDKLEYVLHRIAPVTDMEDSFSDRARTRPKCQTIDSATSEISNLWSRYKKQRGQNKDLSYRVRGLQKLAFCENCPLMEAAHSQMSPTHDCGQICVDVLLV</sequence>
<accession>A0A074XZ08</accession>
<dbReference type="InParanoid" id="A0A074XZ08"/>
<organism evidence="1 2">
    <name type="scientific">Aureobasidium subglaciale (strain EXF-2481)</name>
    <name type="common">Aureobasidium pullulans var. subglaciale</name>
    <dbReference type="NCBI Taxonomy" id="1043005"/>
    <lineage>
        <taxon>Eukaryota</taxon>
        <taxon>Fungi</taxon>
        <taxon>Dikarya</taxon>
        <taxon>Ascomycota</taxon>
        <taxon>Pezizomycotina</taxon>
        <taxon>Dothideomycetes</taxon>
        <taxon>Dothideomycetidae</taxon>
        <taxon>Dothideales</taxon>
        <taxon>Saccotheciaceae</taxon>
        <taxon>Aureobasidium</taxon>
    </lineage>
</organism>
<dbReference type="RefSeq" id="XP_013339221.1">
    <property type="nucleotide sequence ID" value="XM_013483767.1"/>
</dbReference>
<dbReference type="OrthoDB" id="2133190at2759"/>
<dbReference type="GeneID" id="25364926"/>
<dbReference type="InterPro" id="IPR036638">
    <property type="entry name" value="HLH_DNA-bd_sf"/>
</dbReference>
<dbReference type="AlphaFoldDB" id="A0A074XZ08"/>
<dbReference type="GO" id="GO:0046983">
    <property type="term" value="F:protein dimerization activity"/>
    <property type="evidence" value="ECO:0007669"/>
    <property type="project" value="InterPro"/>
</dbReference>
<protein>
    <recommendedName>
        <fullName evidence="3">BHLH domain-containing protein</fullName>
    </recommendedName>
</protein>
<reference evidence="1 2" key="1">
    <citation type="journal article" date="2014" name="BMC Genomics">
        <title>Genome sequencing of four Aureobasidium pullulans varieties: biotechnological potential, stress tolerance, and description of new species.</title>
        <authorList>
            <person name="Gostin Ar C."/>
            <person name="Ohm R.A."/>
            <person name="Kogej T."/>
            <person name="Sonjak S."/>
            <person name="Turk M."/>
            <person name="Zajc J."/>
            <person name="Zalar P."/>
            <person name="Grube M."/>
            <person name="Sun H."/>
            <person name="Han J."/>
            <person name="Sharma A."/>
            <person name="Chiniquy J."/>
            <person name="Ngan C.Y."/>
            <person name="Lipzen A."/>
            <person name="Barry K."/>
            <person name="Grigoriev I.V."/>
            <person name="Gunde-Cimerman N."/>
        </authorList>
    </citation>
    <scope>NUCLEOTIDE SEQUENCE [LARGE SCALE GENOMIC DNA]</scope>
    <source>
        <strain evidence="1 2">EXF-2481</strain>
    </source>
</reference>
<dbReference type="EMBL" id="KL584786">
    <property type="protein sequence ID" value="KEQ90783.1"/>
    <property type="molecule type" value="Genomic_DNA"/>
</dbReference>
<proteinExistence type="predicted"/>
<evidence type="ECO:0008006" key="3">
    <source>
        <dbReference type="Google" id="ProtNLM"/>
    </source>
</evidence>
<dbReference type="HOGENOM" id="CLU_1371948_0_0_1"/>
<dbReference type="Gene3D" id="4.10.280.10">
    <property type="entry name" value="Helix-loop-helix DNA-binding domain"/>
    <property type="match status" value="1"/>
</dbReference>
<gene>
    <name evidence="1" type="ORF">AUEXF2481DRAFT_33725</name>
</gene>
<dbReference type="Proteomes" id="UP000030641">
    <property type="component" value="Unassembled WGS sequence"/>
</dbReference>
<keyword evidence="2" id="KW-1185">Reference proteome</keyword>
<evidence type="ECO:0000313" key="2">
    <source>
        <dbReference type="Proteomes" id="UP000030641"/>
    </source>
</evidence>
<evidence type="ECO:0000313" key="1">
    <source>
        <dbReference type="EMBL" id="KEQ90783.1"/>
    </source>
</evidence>
<name>A0A074XZ08_AURSE</name>